<reference evidence="5 6" key="1">
    <citation type="submission" date="2019-03" db="EMBL/GenBank/DDBJ databases">
        <title>Sequencing 25 genomes of Wallemia mellicola.</title>
        <authorList>
            <person name="Gostincar C."/>
        </authorList>
    </citation>
    <scope>NUCLEOTIDE SEQUENCE [LARGE SCALE GENOMIC DNA]</scope>
    <source>
        <strain evidence="2 6">EXF-1262</strain>
        <strain evidence="4 7">EXF-1274</strain>
        <strain evidence="3 5">EXF-1277</strain>
        <strain evidence="1 8">EXF-6152</strain>
    </source>
</reference>
<evidence type="ECO:0000313" key="5">
    <source>
        <dbReference type="Proteomes" id="UP000305362"/>
    </source>
</evidence>
<evidence type="ECO:0000313" key="6">
    <source>
        <dbReference type="Proteomes" id="UP000307169"/>
    </source>
</evidence>
<evidence type="ECO:0000313" key="1">
    <source>
        <dbReference type="EMBL" id="TIB78377.1"/>
    </source>
</evidence>
<dbReference type="EMBL" id="SPRH01000025">
    <property type="protein sequence ID" value="TIC00023.1"/>
    <property type="molecule type" value="Genomic_DNA"/>
</dbReference>
<dbReference type="AlphaFoldDB" id="A0A4T0PUX8"/>
<evidence type="ECO:0000313" key="3">
    <source>
        <dbReference type="EMBL" id="TIC60596.1"/>
    </source>
</evidence>
<evidence type="ECO:0000313" key="2">
    <source>
        <dbReference type="EMBL" id="TIC00023.1"/>
    </source>
</evidence>
<proteinExistence type="predicted"/>
<protein>
    <submittedName>
        <fullName evidence="2">Uncharacterized protein</fullName>
    </submittedName>
</protein>
<dbReference type="GO" id="GO:0002100">
    <property type="term" value="P:tRNA wobble adenosine to inosine editing"/>
    <property type="evidence" value="ECO:0007669"/>
    <property type="project" value="InterPro"/>
</dbReference>
<sequence length="102" mass="11375">MGVDIVDAVLNTYRKLPKRAHPGVRPNGSLEWSILAGFVIEYNGIFECVAIGIGVKCLPAIKIPLQGDVSHWLANENPFDTRRWYMTVTLKYSPKGLLFAIC</sequence>
<dbReference type="Proteomes" id="UP000305362">
    <property type="component" value="Unassembled WGS sequence"/>
</dbReference>
<dbReference type="GO" id="GO:0043829">
    <property type="term" value="F:tRNA-specific adenosine-37 deaminase activity"/>
    <property type="evidence" value="ECO:0007669"/>
    <property type="project" value="TreeGrafter"/>
</dbReference>
<evidence type="ECO:0000313" key="7">
    <source>
        <dbReference type="Proteomes" id="UP000309601"/>
    </source>
</evidence>
<dbReference type="EMBL" id="SPRW01000027">
    <property type="protein sequence ID" value="TIC64523.1"/>
    <property type="molecule type" value="Genomic_DNA"/>
</dbReference>
<dbReference type="EMBL" id="SPRV01000038">
    <property type="protein sequence ID" value="TIC60596.1"/>
    <property type="molecule type" value="Genomic_DNA"/>
</dbReference>
<accession>A0A4T0PUX8</accession>
<dbReference type="Proteomes" id="UP000307169">
    <property type="component" value="Unassembled WGS sequence"/>
</dbReference>
<dbReference type="Proteomes" id="UP000309601">
    <property type="component" value="Unassembled WGS sequence"/>
</dbReference>
<dbReference type="PANTHER" id="PTHR47803">
    <property type="entry name" value="TRNA-SPECIFIC ADENOSINE DEAMINASE 1"/>
    <property type="match status" value="1"/>
</dbReference>
<gene>
    <name evidence="4" type="ORF">E3Q02_02567</name>
    <name evidence="3" type="ORF">E3Q03_03151</name>
    <name evidence="2" type="ORF">E3Q17_02351</name>
    <name evidence="1" type="ORF">E3Q22_02582</name>
</gene>
<dbReference type="InterPro" id="IPR042935">
    <property type="entry name" value="Tad1"/>
</dbReference>
<name>A0A4T0PUX8_9BASI</name>
<evidence type="ECO:0000313" key="4">
    <source>
        <dbReference type="EMBL" id="TIC64523.1"/>
    </source>
</evidence>
<dbReference type="EMBL" id="SPRC01000026">
    <property type="protein sequence ID" value="TIB78377.1"/>
    <property type="molecule type" value="Genomic_DNA"/>
</dbReference>
<dbReference type="OrthoDB" id="10268011at2759"/>
<dbReference type="Proteomes" id="UP000310685">
    <property type="component" value="Unassembled WGS sequence"/>
</dbReference>
<organism evidence="2 6">
    <name type="scientific">Wallemia mellicola</name>
    <dbReference type="NCBI Taxonomy" id="1708541"/>
    <lineage>
        <taxon>Eukaryota</taxon>
        <taxon>Fungi</taxon>
        <taxon>Dikarya</taxon>
        <taxon>Basidiomycota</taxon>
        <taxon>Wallemiomycotina</taxon>
        <taxon>Wallemiomycetes</taxon>
        <taxon>Wallemiales</taxon>
        <taxon>Wallemiaceae</taxon>
        <taxon>Wallemia</taxon>
    </lineage>
</organism>
<comment type="caution">
    <text evidence="2">The sequence shown here is derived from an EMBL/GenBank/DDBJ whole genome shotgun (WGS) entry which is preliminary data.</text>
</comment>
<dbReference type="PANTHER" id="PTHR47803:SF1">
    <property type="entry name" value="TRNA-SPECIFIC ADENOSINE DEAMINASE 1"/>
    <property type="match status" value="1"/>
</dbReference>
<evidence type="ECO:0000313" key="8">
    <source>
        <dbReference type="Proteomes" id="UP000310685"/>
    </source>
</evidence>